<evidence type="ECO:0000256" key="2">
    <source>
        <dbReference type="SAM" id="Phobius"/>
    </source>
</evidence>
<dbReference type="InterPro" id="IPR036188">
    <property type="entry name" value="FAD/NAD-bd_sf"/>
</dbReference>
<dbReference type="AlphaFoldDB" id="A0A117Y004"/>
<proteinExistence type="predicted"/>
<feature type="active site" evidence="1">
    <location>
        <position position="663"/>
    </location>
</feature>
<dbReference type="InterPro" id="IPR051209">
    <property type="entry name" value="FAD-bind_Monooxygenase_sf"/>
</dbReference>
<dbReference type="InterPro" id="IPR013094">
    <property type="entry name" value="AB_hydrolase_3"/>
</dbReference>
<dbReference type="PANTHER" id="PTHR42877">
    <property type="entry name" value="L-ORNITHINE N(5)-MONOOXYGENASE-RELATED"/>
    <property type="match status" value="1"/>
</dbReference>
<keyword evidence="4" id="KW-0378">Hydrolase</keyword>
<dbReference type="Proteomes" id="UP000065521">
    <property type="component" value="Unassembled WGS sequence"/>
</dbReference>
<keyword evidence="2" id="KW-0812">Transmembrane</keyword>
<dbReference type="EMBL" id="LOTN01000034">
    <property type="protein sequence ID" value="KUZ89762.1"/>
    <property type="molecule type" value="Genomic_DNA"/>
</dbReference>
<feature type="transmembrane region" description="Helical" evidence="2">
    <location>
        <begin position="16"/>
        <end position="34"/>
    </location>
</feature>
<accession>A0A117Y004</accession>
<protein>
    <submittedName>
        <fullName evidence="4">Alpha/beta hydrolase</fullName>
    </submittedName>
</protein>
<organism evidence="4 5">
    <name type="scientific">Burkholderia ubonensis</name>
    <dbReference type="NCBI Taxonomy" id="101571"/>
    <lineage>
        <taxon>Bacteria</taxon>
        <taxon>Pseudomonadati</taxon>
        <taxon>Pseudomonadota</taxon>
        <taxon>Betaproteobacteria</taxon>
        <taxon>Burkholderiales</taxon>
        <taxon>Burkholderiaceae</taxon>
        <taxon>Burkholderia</taxon>
        <taxon>Burkholderia cepacia complex</taxon>
    </lineage>
</organism>
<dbReference type="SUPFAM" id="SSF53474">
    <property type="entry name" value="alpha/beta-Hydrolases"/>
    <property type="match status" value="1"/>
</dbReference>
<dbReference type="Gene3D" id="3.50.50.60">
    <property type="entry name" value="FAD/NAD(P)-binding domain"/>
    <property type="match status" value="2"/>
</dbReference>
<evidence type="ECO:0000256" key="1">
    <source>
        <dbReference type="PROSITE-ProRule" id="PRU10038"/>
    </source>
</evidence>
<dbReference type="RefSeq" id="WP_059633987.1">
    <property type="nucleotide sequence ID" value="NZ_LOTK01000044.1"/>
</dbReference>
<evidence type="ECO:0000259" key="3">
    <source>
        <dbReference type="Pfam" id="PF07859"/>
    </source>
</evidence>
<dbReference type="Pfam" id="PF07859">
    <property type="entry name" value="Abhydrolase_3"/>
    <property type="match status" value="1"/>
</dbReference>
<name>A0A117Y004_9BURK</name>
<dbReference type="PRINTS" id="PR00469">
    <property type="entry name" value="PNDRDTASEII"/>
</dbReference>
<comment type="caution">
    <text evidence="4">The sequence shown here is derived from an EMBL/GenBank/DDBJ whole genome shotgun (WGS) entry which is preliminary data.</text>
</comment>
<dbReference type="Gene3D" id="3.40.50.1820">
    <property type="entry name" value="alpha/beta hydrolase"/>
    <property type="match status" value="1"/>
</dbReference>
<dbReference type="InterPro" id="IPR033140">
    <property type="entry name" value="Lipase_GDXG_put_SER_AS"/>
</dbReference>
<keyword evidence="2" id="KW-0472">Membrane</keyword>
<dbReference type="InterPro" id="IPR029058">
    <property type="entry name" value="AB_hydrolase_fold"/>
</dbReference>
<dbReference type="SUPFAM" id="SSF51905">
    <property type="entry name" value="FAD/NAD(P)-binding domain"/>
    <property type="match status" value="2"/>
</dbReference>
<evidence type="ECO:0000313" key="5">
    <source>
        <dbReference type="Proteomes" id="UP000065521"/>
    </source>
</evidence>
<dbReference type="PROSITE" id="PS01174">
    <property type="entry name" value="LIPASE_GDXG_SER"/>
    <property type="match status" value="1"/>
</dbReference>
<evidence type="ECO:0000313" key="4">
    <source>
        <dbReference type="EMBL" id="KUZ89762.1"/>
    </source>
</evidence>
<dbReference type="Pfam" id="PF13738">
    <property type="entry name" value="Pyr_redox_3"/>
    <property type="match status" value="1"/>
</dbReference>
<dbReference type="PANTHER" id="PTHR42877:SF4">
    <property type="entry name" value="FAD_NAD(P)-BINDING DOMAIN-CONTAINING PROTEIN-RELATED"/>
    <property type="match status" value="1"/>
</dbReference>
<feature type="domain" description="Alpha/beta hydrolase fold-3" evidence="3">
    <location>
        <begin position="589"/>
        <end position="788"/>
    </location>
</feature>
<reference evidence="4 5" key="1">
    <citation type="submission" date="2015-11" db="EMBL/GenBank/DDBJ databases">
        <title>Expanding the genomic diversity of Burkholderia species for the development of highly accurate diagnostics.</title>
        <authorList>
            <person name="Sahl J."/>
            <person name="Keim P."/>
            <person name="Wagner D."/>
        </authorList>
    </citation>
    <scope>NUCLEOTIDE SEQUENCE [LARGE SCALE GENOMIC DNA]</scope>
    <source>
        <strain evidence="4 5">RF32-BP4</strain>
    </source>
</reference>
<gene>
    <name evidence="4" type="ORF">WI38_16585</name>
</gene>
<keyword evidence="2" id="KW-1133">Transmembrane helix</keyword>
<dbReference type="GO" id="GO:0016787">
    <property type="term" value="F:hydrolase activity"/>
    <property type="evidence" value="ECO:0007669"/>
    <property type="project" value="UniProtKB-KW"/>
</dbReference>
<sequence length="816" mass="88086">MRSPDFAALDDSTPPLAAIVIGAGFAGIGMAIALQRAGVHDFVILERAHDVGGVWRDNSYPGAACDVPSHLYSFSFEPNPGWSRTFARQPEIHAYLRHCARKYGLARHLRFGAEVAHARYDEPHALWRVTLTDGTTLSAALLVSGTGQLSRPALPNLPGMETFRGRAFHSAHWDHGYPLAGKRVAVVGTGASAIQFVPAIADAVKTLTVFQRSPAYLIPRPDRAYRPWEQALFRRLPWAMKLHRAAIYVRYESRALAFTRFNGLMKFAVGRPFLKMLARQVPDAALRAQLTPDYPIGCKRLLLSNDYLAAMSRHNVELVTQGIRRVTAHGIETADGTHHPVDAIVYGTGFAATEFLSPMRITGRGGLDLNDAWRHGAQAYLGITVPGFPNFFMLYGPNTNLGHNSIVYMLESQIAHVMRCVRAMRRAGATAIDVDARRYRRYNVHVQQRLAGSVWSGCKSWYVDASGHNSTNWPGFTLSYRWLARFSGLAAYRFSSALPGAAGRAGGIAVAAPNGALEALNAGFLRGFLRVAFRSLIGPPFGVGVQRRVVGLLSPLMPGIGGVIRYRASAGGVPAEVIAPKRGDAGGAILYLHGGAFCLGGPGTHRGVTTRLADEAGLAVWTPDYRLAPEHPSPAALDDALAAYAALRTQGYVPARIVVAGDSAGGALALALAIALRDRGEPAPAALLLISPVTDASLGGDTLATRRGNDPMIRRGWLEQGLRWYHGAGAALTRGPLDVDLHGLPPMLIQAGDQEVLLSDAQRLAAHALACGVPCRLEVHAARWHVFHLQSFYLRSARDALRTLAGFARERVIALP</sequence>